<evidence type="ECO:0000256" key="2">
    <source>
        <dbReference type="SAM" id="Phobius"/>
    </source>
</evidence>
<dbReference type="WBParaSite" id="jg26097">
    <property type="protein sequence ID" value="jg26097"/>
    <property type="gene ID" value="jg26097"/>
</dbReference>
<feature type="region of interest" description="Disordered" evidence="1">
    <location>
        <begin position="62"/>
        <end position="87"/>
    </location>
</feature>
<keyword evidence="2" id="KW-0472">Membrane</keyword>
<sequence length="87" mass="9392">MLGDTATASTQLPTFLTSQVSVPAEGISGWTLALIVIGSLTLVAALAVGAYLLFRRIKDQRKNHGSTGHSLRRTCTPKTYPTYHPQH</sequence>
<protein>
    <submittedName>
        <fullName evidence="4">Uncharacterized protein</fullName>
    </submittedName>
</protein>
<reference evidence="4" key="1">
    <citation type="submission" date="2022-11" db="UniProtKB">
        <authorList>
            <consortium name="WormBaseParasite"/>
        </authorList>
    </citation>
    <scope>IDENTIFICATION</scope>
</reference>
<evidence type="ECO:0000313" key="4">
    <source>
        <dbReference type="WBParaSite" id="jg26097"/>
    </source>
</evidence>
<proteinExistence type="predicted"/>
<dbReference type="AlphaFoldDB" id="A0A915E4G8"/>
<keyword evidence="3" id="KW-1185">Reference proteome</keyword>
<organism evidence="3 4">
    <name type="scientific">Ditylenchus dipsaci</name>
    <dbReference type="NCBI Taxonomy" id="166011"/>
    <lineage>
        <taxon>Eukaryota</taxon>
        <taxon>Metazoa</taxon>
        <taxon>Ecdysozoa</taxon>
        <taxon>Nematoda</taxon>
        <taxon>Chromadorea</taxon>
        <taxon>Rhabditida</taxon>
        <taxon>Tylenchina</taxon>
        <taxon>Tylenchomorpha</taxon>
        <taxon>Sphaerularioidea</taxon>
        <taxon>Anguinidae</taxon>
        <taxon>Anguininae</taxon>
        <taxon>Ditylenchus</taxon>
    </lineage>
</organism>
<accession>A0A915E4G8</accession>
<name>A0A915E4G8_9BILA</name>
<keyword evidence="2" id="KW-1133">Transmembrane helix</keyword>
<keyword evidence="2" id="KW-0812">Transmembrane</keyword>
<evidence type="ECO:0000313" key="3">
    <source>
        <dbReference type="Proteomes" id="UP000887574"/>
    </source>
</evidence>
<feature type="transmembrane region" description="Helical" evidence="2">
    <location>
        <begin position="30"/>
        <end position="54"/>
    </location>
</feature>
<dbReference type="Proteomes" id="UP000887574">
    <property type="component" value="Unplaced"/>
</dbReference>
<evidence type="ECO:0000256" key="1">
    <source>
        <dbReference type="SAM" id="MobiDB-lite"/>
    </source>
</evidence>